<evidence type="ECO:0000313" key="8">
    <source>
        <dbReference type="EMBL" id="KXK09948.1"/>
    </source>
</evidence>
<reference evidence="8 9" key="1">
    <citation type="submission" date="2015-02" db="EMBL/GenBank/DDBJ databases">
        <title>Improved understanding of the partial-nitritation anammox process through 23 genomes representing the majority of the microbial community.</title>
        <authorList>
            <person name="Speth D.R."/>
            <person name="In T Zandt M."/>
            <person name="Guerrero Cruz S."/>
            <person name="Jetten M.S."/>
            <person name="Dutilh B.E."/>
        </authorList>
    </citation>
    <scope>NUCLEOTIDE SEQUENCE [LARGE SCALE GENOMIC DNA]</scope>
    <source>
        <strain evidence="8">OLB21</strain>
    </source>
</reference>
<name>A0A136KKW5_9BACT</name>
<evidence type="ECO:0000256" key="2">
    <source>
        <dbReference type="ARBA" id="ARBA00022475"/>
    </source>
</evidence>
<evidence type="ECO:0000256" key="1">
    <source>
        <dbReference type="ARBA" id="ARBA00004651"/>
    </source>
</evidence>
<protein>
    <recommendedName>
        <fullName evidence="6">TVP38/TMEM64 family membrane protein</fullName>
    </recommendedName>
</protein>
<feature type="transmembrane region" description="Helical" evidence="6">
    <location>
        <begin position="43"/>
        <end position="63"/>
    </location>
</feature>
<comment type="similarity">
    <text evidence="6">Belongs to the TVP38/TMEM64 family.</text>
</comment>
<comment type="subcellular location">
    <subcellularLocation>
        <location evidence="1 6">Cell membrane</location>
        <topology evidence="1 6">Multi-pass membrane protein</topology>
    </subcellularLocation>
</comment>
<keyword evidence="4 6" id="KW-1133">Transmembrane helix</keyword>
<evidence type="ECO:0000256" key="5">
    <source>
        <dbReference type="ARBA" id="ARBA00023136"/>
    </source>
</evidence>
<evidence type="ECO:0000256" key="6">
    <source>
        <dbReference type="RuleBase" id="RU366058"/>
    </source>
</evidence>
<dbReference type="Proteomes" id="UP000070449">
    <property type="component" value="Unassembled WGS sequence"/>
</dbReference>
<comment type="caution">
    <text evidence="8">The sequence shown here is derived from an EMBL/GenBank/DDBJ whole genome shotgun (WGS) entry which is preliminary data.</text>
</comment>
<dbReference type="GO" id="GO:0005886">
    <property type="term" value="C:plasma membrane"/>
    <property type="evidence" value="ECO:0007669"/>
    <property type="project" value="UniProtKB-SubCell"/>
</dbReference>
<dbReference type="InterPro" id="IPR032816">
    <property type="entry name" value="VTT_dom"/>
</dbReference>
<evidence type="ECO:0000256" key="4">
    <source>
        <dbReference type="ARBA" id="ARBA00022989"/>
    </source>
</evidence>
<evidence type="ECO:0000259" key="7">
    <source>
        <dbReference type="Pfam" id="PF09335"/>
    </source>
</evidence>
<dbReference type="STRING" id="1617427.UZ20_WS6002000258"/>
<dbReference type="PANTHER" id="PTHR12677">
    <property type="entry name" value="GOLGI APPARATUS MEMBRANE PROTEIN TVP38-RELATED"/>
    <property type="match status" value="1"/>
</dbReference>
<dbReference type="EMBL" id="JYPD01000011">
    <property type="protein sequence ID" value="KXK09948.1"/>
    <property type="molecule type" value="Genomic_DNA"/>
</dbReference>
<feature type="transmembrane region" description="Helical" evidence="6">
    <location>
        <begin position="12"/>
        <end position="31"/>
    </location>
</feature>
<organism evidence="8 9">
    <name type="scientific">candidate division WS6 bacterium OLB21</name>
    <dbReference type="NCBI Taxonomy" id="1617427"/>
    <lineage>
        <taxon>Bacteria</taxon>
        <taxon>Candidatus Dojkabacteria</taxon>
    </lineage>
</organism>
<evidence type="ECO:0000256" key="3">
    <source>
        <dbReference type="ARBA" id="ARBA00022692"/>
    </source>
</evidence>
<keyword evidence="2 6" id="KW-1003">Cell membrane</keyword>
<keyword evidence="5 6" id="KW-0472">Membrane</keyword>
<dbReference type="InterPro" id="IPR015414">
    <property type="entry name" value="TMEM64"/>
</dbReference>
<feature type="transmembrane region" description="Helical" evidence="6">
    <location>
        <begin position="83"/>
        <end position="105"/>
    </location>
</feature>
<gene>
    <name evidence="8" type="primary">ydjZ</name>
    <name evidence="8" type="ORF">UZ20_WS6002000258</name>
</gene>
<dbReference type="Pfam" id="PF09335">
    <property type="entry name" value="VTT_dom"/>
    <property type="match status" value="1"/>
</dbReference>
<dbReference type="AlphaFoldDB" id="A0A136KKW5"/>
<feature type="domain" description="VTT" evidence="7">
    <location>
        <begin position="68"/>
        <end position="180"/>
    </location>
</feature>
<feature type="transmembrane region" description="Helical" evidence="6">
    <location>
        <begin position="137"/>
        <end position="158"/>
    </location>
</feature>
<proteinExistence type="inferred from homology"/>
<evidence type="ECO:0000313" key="9">
    <source>
        <dbReference type="Proteomes" id="UP000070449"/>
    </source>
</evidence>
<feature type="transmembrane region" description="Helical" evidence="6">
    <location>
        <begin position="164"/>
        <end position="182"/>
    </location>
</feature>
<sequence>MALLQSILQNKRVLISLGLLLAVYLLLLFIFREYGISREQINSFLAPLGYWGLLAAFLIQILTSMTPLPDAPLAFATMILYGPYIGSITIFVAMLIATAINYMIAHKLGKKYILRRFPQTAGYLNNYGQNASVESLVLLRFFSFLTFDIVSYIAALSGVSFSKFMFSSVIGLIPLVISHALVSQGLFASSPLELLVLWSIPALILLSASVARRILQGR</sequence>
<keyword evidence="3 6" id="KW-0812">Transmembrane</keyword>
<accession>A0A136KKW5</accession>
<feature type="transmembrane region" description="Helical" evidence="6">
    <location>
        <begin position="194"/>
        <end position="215"/>
    </location>
</feature>
<dbReference type="PANTHER" id="PTHR12677:SF59">
    <property type="entry name" value="GOLGI APPARATUS MEMBRANE PROTEIN TVP38-RELATED"/>
    <property type="match status" value="1"/>
</dbReference>